<dbReference type="Proteomes" id="UP001151760">
    <property type="component" value="Unassembled WGS sequence"/>
</dbReference>
<keyword evidence="3" id="KW-1185">Reference proteome</keyword>
<reference evidence="2" key="1">
    <citation type="journal article" date="2022" name="Int. J. Mol. Sci.">
        <title>Draft Genome of Tanacetum Coccineum: Genomic Comparison of Closely Related Tanacetum-Family Plants.</title>
        <authorList>
            <person name="Yamashiro T."/>
            <person name="Shiraishi A."/>
            <person name="Nakayama K."/>
            <person name="Satake H."/>
        </authorList>
    </citation>
    <scope>NUCLEOTIDE SEQUENCE</scope>
</reference>
<accession>A0ABQ4YIA8</accession>
<comment type="caution">
    <text evidence="2">The sequence shown here is derived from an EMBL/GenBank/DDBJ whole genome shotgun (WGS) entry which is preliminary data.</text>
</comment>
<evidence type="ECO:0000313" key="3">
    <source>
        <dbReference type="Proteomes" id="UP001151760"/>
    </source>
</evidence>
<organism evidence="2 3">
    <name type="scientific">Tanacetum coccineum</name>
    <dbReference type="NCBI Taxonomy" id="301880"/>
    <lineage>
        <taxon>Eukaryota</taxon>
        <taxon>Viridiplantae</taxon>
        <taxon>Streptophyta</taxon>
        <taxon>Embryophyta</taxon>
        <taxon>Tracheophyta</taxon>
        <taxon>Spermatophyta</taxon>
        <taxon>Magnoliopsida</taxon>
        <taxon>eudicotyledons</taxon>
        <taxon>Gunneridae</taxon>
        <taxon>Pentapetalae</taxon>
        <taxon>asterids</taxon>
        <taxon>campanulids</taxon>
        <taxon>Asterales</taxon>
        <taxon>Asteraceae</taxon>
        <taxon>Asteroideae</taxon>
        <taxon>Anthemideae</taxon>
        <taxon>Anthemidinae</taxon>
        <taxon>Tanacetum</taxon>
    </lineage>
</organism>
<evidence type="ECO:0000256" key="1">
    <source>
        <dbReference type="SAM" id="MobiDB-lite"/>
    </source>
</evidence>
<proteinExistence type="predicted"/>
<reference evidence="2" key="2">
    <citation type="submission" date="2022-01" db="EMBL/GenBank/DDBJ databases">
        <authorList>
            <person name="Yamashiro T."/>
            <person name="Shiraishi A."/>
            <person name="Satake H."/>
            <person name="Nakayama K."/>
        </authorList>
    </citation>
    <scope>NUCLEOTIDE SEQUENCE</scope>
</reference>
<protein>
    <submittedName>
        <fullName evidence="2">Uncharacterized protein</fullName>
    </submittedName>
</protein>
<dbReference type="EMBL" id="BQNB010010429">
    <property type="protein sequence ID" value="GJS77192.1"/>
    <property type="molecule type" value="Genomic_DNA"/>
</dbReference>
<feature type="compositionally biased region" description="Polar residues" evidence="1">
    <location>
        <begin position="1"/>
        <end position="10"/>
    </location>
</feature>
<evidence type="ECO:0000313" key="2">
    <source>
        <dbReference type="EMBL" id="GJS77192.1"/>
    </source>
</evidence>
<gene>
    <name evidence="2" type="ORF">Tco_0727073</name>
</gene>
<feature type="region of interest" description="Disordered" evidence="1">
    <location>
        <begin position="1"/>
        <end position="35"/>
    </location>
</feature>
<name>A0ABQ4YIA8_9ASTR</name>
<sequence>MRTRLQSSKQIEGARYPTVPVCGSRRSTGRNPNPGYPLNGRKYILFSDAINTVLLSVNDFVPPFPYSPKSALKYPHEWPYLTASNHSRKTYPKQYP</sequence>